<proteinExistence type="predicted"/>
<comment type="caution">
    <text evidence="6">The sequence shown here is derived from an EMBL/GenBank/DDBJ whole genome shotgun (WGS) entry which is preliminary data.</text>
</comment>
<dbReference type="AlphaFoldDB" id="A0A1J4N8B5"/>
<reference evidence="6" key="1">
    <citation type="submission" date="2016-10" db="EMBL/GenBank/DDBJ databases">
        <title>Draft Genome Sequence of Nocardioides luteus Strain BAFB, an Alkane-Degrading Bacterium Isolated from JP-7 Polluted Soil.</title>
        <authorList>
            <person name="Brown L."/>
            <person name="Ruiz O.N."/>
            <person name="Gunasekera T."/>
        </authorList>
    </citation>
    <scope>NUCLEOTIDE SEQUENCE [LARGE SCALE GENOMIC DNA]</scope>
    <source>
        <strain evidence="6">BAFB</strain>
    </source>
</reference>
<name>A0A1J4N8B5_9ACTN</name>
<keyword evidence="1" id="KW-0805">Transcription regulation</keyword>
<dbReference type="SUPFAM" id="SSF46689">
    <property type="entry name" value="Homeodomain-like"/>
    <property type="match status" value="1"/>
</dbReference>
<accession>A0A1J4N8B5</accession>
<dbReference type="InterPro" id="IPR050109">
    <property type="entry name" value="HTH-type_TetR-like_transc_reg"/>
</dbReference>
<protein>
    <recommendedName>
        <fullName evidence="5">HTH tetR-type domain-containing protein</fullName>
    </recommendedName>
</protein>
<gene>
    <name evidence="6" type="ORF">UG56_005220</name>
</gene>
<evidence type="ECO:0000313" key="7">
    <source>
        <dbReference type="Proteomes" id="UP000033772"/>
    </source>
</evidence>
<organism evidence="6 7">
    <name type="scientific">Nocardioides luteus</name>
    <dbReference type="NCBI Taxonomy" id="1844"/>
    <lineage>
        <taxon>Bacteria</taxon>
        <taxon>Bacillati</taxon>
        <taxon>Actinomycetota</taxon>
        <taxon>Actinomycetes</taxon>
        <taxon>Propionibacteriales</taxon>
        <taxon>Nocardioidaceae</taxon>
        <taxon>Nocardioides</taxon>
    </lineage>
</organism>
<dbReference type="InterPro" id="IPR001647">
    <property type="entry name" value="HTH_TetR"/>
</dbReference>
<keyword evidence="2 4" id="KW-0238">DNA-binding</keyword>
<dbReference type="PANTHER" id="PTHR30055:SF234">
    <property type="entry name" value="HTH-TYPE TRANSCRIPTIONAL REGULATOR BETI"/>
    <property type="match status" value="1"/>
</dbReference>
<dbReference type="STRING" id="1844.UG56_005220"/>
<keyword evidence="3" id="KW-0804">Transcription</keyword>
<evidence type="ECO:0000313" key="6">
    <source>
        <dbReference type="EMBL" id="OIJ27763.1"/>
    </source>
</evidence>
<dbReference type="RefSeq" id="WP_045549148.1">
    <property type="nucleotide sequence ID" value="NZ_JZDQ02000006.1"/>
</dbReference>
<dbReference type="EMBL" id="JZDQ02000006">
    <property type="protein sequence ID" value="OIJ27763.1"/>
    <property type="molecule type" value="Genomic_DNA"/>
</dbReference>
<feature type="domain" description="HTH tetR-type" evidence="5">
    <location>
        <begin position="10"/>
        <end position="70"/>
    </location>
</feature>
<evidence type="ECO:0000256" key="1">
    <source>
        <dbReference type="ARBA" id="ARBA00023015"/>
    </source>
</evidence>
<evidence type="ECO:0000256" key="4">
    <source>
        <dbReference type="PROSITE-ProRule" id="PRU00335"/>
    </source>
</evidence>
<dbReference type="OrthoDB" id="8688418at2"/>
<dbReference type="InterPro" id="IPR009057">
    <property type="entry name" value="Homeodomain-like_sf"/>
</dbReference>
<feature type="DNA-binding region" description="H-T-H motif" evidence="4">
    <location>
        <begin position="33"/>
        <end position="52"/>
    </location>
</feature>
<evidence type="ECO:0000259" key="5">
    <source>
        <dbReference type="PROSITE" id="PS50977"/>
    </source>
</evidence>
<dbReference type="Gene3D" id="1.10.357.10">
    <property type="entry name" value="Tetracycline Repressor, domain 2"/>
    <property type="match status" value="1"/>
</dbReference>
<evidence type="ECO:0000256" key="2">
    <source>
        <dbReference type="ARBA" id="ARBA00023125"/>
    </source>
</evidence>
<dbReference type="PANTHER" id="PTHR30055">
    <property type="entry name" value="HTH-TYPE TRANSCRIPTIONAL REGULATOR RUTR"/>
    <property type="match status" value="1"/>
</dbReference>
<dbReference type="GO" id="GO:0000976">
    <property type="term" value="F:transcription cis-regulatory region binding"/>
    <property type="evidence" value="ECO:0007669"/>
    <property type="project" value="TreeGrafter"/>
</dbReference>
<evidence type="ECO:0000256" key="3">
    <source>
        <dbReference type="ARBA" id="ARBA00023163"/>
    </source>
</evidence>
<dbReference type="PRINTS" id="PR00455">
    <property type="entry name" value="HTHTETR"/>
</dbReference>
<dbReference type="GO" id="GO:0003700">
    <property type="term" value="F:DNA-binding transcription factor activity"/>
    <property type="evidence" value="ECO:0007669"/>
    <property type="project" value="TreeGrafter"/>
</dbReference>
<dbReference type="Pfam" id="PF00440">
    <property type="entry name" value="TetR_N"/>
    <property type="match status" value="1"/>
</dbReference>
<keyword evidence="7" id="KW-1185">Reference proteome</keyword>
<dbReference type="PROSITE" id="PS50977">
    <property type="entry name" value="HTH_TETR_2"/>
    <property type="match status" value="1"/>
</dbReference>
<dbReference type="Proteomes" id="UP000033772">
    <property type="component" value="Unassembled WGS sequence"/>
</dbReference>
<sequence>MTSLRETKKAQTRQRISDVATQMFAARGFEAVTIAEIAESAGVSKVTVFNYFPRKEDIFFDRVPEIRSLFGDAIARRGERTPMRALRDLMTDLEQQRHPFLGLEQRYVRFWRTVLDSPALRARARELVDDLCDHLAAQIEASGVADDGPSARLTAALAVAVIREAFTGAAGRLLAGEPLAAVDAGYRAALVAGFDHLERGIE</sequence>